<dbReference type="AlphaFoldDB" id="A0A834MGA9"/>
<dbReference type="EMBL" id="JAACXV010002884">
    <property type="protein sequence ID" value="KAF7277319.1"/>
    <property type="molecule type" value="Genomic_DNA"/>
</dbReference>
<comment type="caution">
    <text evidence="2">The sequence shown here is derived from an EMBL/GenBank/DDBJ whole genome shotgun (WGS) entry which is preliminary data.</text>
</comment>
<sequence>MCDSRPGGAEMSQLDQCVTAGLGGRGVSVNVKEIDVRGESGEIQKGLKYVGDYFVSLCVRKLPLKSTLHNNNPLPFKDFLAITTFTRSHGPREAEISQVDQCMTAGQAVPGGLRPVCENRLLSRDRGGVSSRPRCDSRPGGAEVS</sequence>
<organism evidence="2 3">
    <name type="scientific">Rhynchophorus ferrugineus</name>
    <name type="common">Red palm weevil</name>
    <name type="synonym">Curculio ferrugineus</name>
    <dbReference type="NCBI Taxonomy" id="354439"/>
    <lineage>
        <taxon>Eukaryota</taxon>
        <taxon>Metazoa</taxon>
        <taxon>Ecdysozoa</taxon>
        <taxon>Arthropoda</taxon>
        <taxon>Hexapoda</taxon>
        <taxon>Insecta</taxon>
        <taxon>Pterygota</taxon>
        <taxon>Neoptera</taxon>
        <taxon>Endopterygota</taxon>
        <taxon>Coleoptera</taxon>
        <taxon>Polyphaga</taxon>
        <taxon>Cucujiformia</taxon>
        <taxon>Curculionidae</taxon>
        <taxon>Dryophthorinae</taxon>
        <taxon>Rhynchophorus</taxon>
    </lineage>
</organism>
<name>A0A834MGA9_RHYFE</name>
<keyword evidence="3" id="KW-1185">Reference proteome</keyword>
<dbReference type="Proteomes" id="UP000625711">
    <property type="component" value="Unassembled WGS sequence"/>
</dbReference>
<gene>
    <name evidence="2" type="ORF">GWI33_008718</name>
</gene>
<feature type="region of interest" description="Disordered" evidence="1">
    <location>
        <begin position="125"/>
        <end position="145"/>
    </location>
</feature>
<reference evidence="2" key="1">
    <citation type="submission" date="2020-08" db="EMBL/GenBank/DDBJ databases">
        <title>Genome sequencing and assembly of the red palm weevil Rhynchophorus ferrugineus.</title>
        <authorList>
            <person name="Dias G.B."/>
            <person name="Bergman C.M."/>
            <person name="Manee M."/>
        </authorList>
    </citation>
    <scope>NUCLEOTIDE SEQUENCE</scope>
    <source>
        <strain evidence="2">AA-2017</strain>
        <tissue evidence="2">Whole larva</tissue>
    </source>
</reference>
<evidence type="ECO:0000256" key="1">
    <source>
        <dbReference type="SAM" id="MobiDB-lite"/>
    </source>
</evidence>
<accession>A0A834MGA9</accession>
<evidence type="ECO:0000313" key="3">
    <source>
        <dbReference type="Proteomes" id="UP000625711"/>
    </source>
</evidence>
<proteinExistence type="predicted"/>
<feature type="compositionally biased region" description="Basic and acidic residues" evidence="1">
    <location>
        <begin position="125"/>
        <end position="137"/>
    </location>
</feature>
<evidence type="ECO:0000313" key="2">
    <source>
        <dbReference type="EMBL" id="KAF7277319.1"/>
    </source>
</evidence>
<protein>
    <submittedName>
        <fullName evidence="2">Uncharacterized protein</fullName>
    </submittedName>
</protein>